<reference evidence="2 3" key="1">
    <citation type="journal article" date="2015" name="BMC Genomics">
        <title>Transcriptome analysis of thermophilic methylotrophic Bacillus methanolicus MGA3 using RNA-sequencing provides detailed insights into its previously uncharted transcriptional landscape.</title>
        <authorList>
            <person name="Irla M."/>
            <person name="Neshat A."/>
            <person name="Brautaset T."/>
            <person name="Ruckert C."/>
            <person name="Kalinowski J."/>
            <person name="Wendisch V.F."/>
        </authorList>
    </citation>
    <scope>NUCLEOTIDE SEQUENCE [LARGE SCALE GENOMIC DNA]</scope>
    <source>
        <strain evidence="3">MGA3 / ATCC 53907</strain>
    </source>
</reference>
<keyword evidence="1" id="KW-0812">Transmembrane</keyword>
<feature type="transmembrane region" description="Helical" evidence="1">
    <location>
        <begin position="185"/>
        <end position="204"/>
    </location>
</feature>
<feature type="transmembrane region" description="Helical" evidence="1">
    <location>
        <begin position="317"/>
        <end position="341"/>
    </location>
</feature>
<accession>A0A068LUJ8</accession>
<evidence type="ECO:0000313" key="3">
    <source>
        <dbReference type="Proteomes" id="UP000027602"/>
    </source>
</evidence>
<evidence type="ECO:0000256" key="1">
    <source>
        <dbReference type="SAM" id="Phobius"/>
    </source>
</evidence>
<dbReference type="AlphaFoldDB" id="A0A068LUJ8"/>
<dbReference type="EMBL" id="CP007739">
    <property type="protein sequence ID" value="AIE61491.1"/>
    <property type="molecule type" value="Genomic_DNA"/>
</dbReference>
<keyword evidence="1" id="KW-0472">Membrane</keyword>
<feature type="transmembrane region" description="Helical" evidence="1">
    <location>
        <begin position="225"/>
        <end position="242"/>
    </location>
</feature>
<feature type="transmembrane region" description="Helical" evidence="1">
    <location>
        <begin position="89"/>
        <end position="111"/>
    </location>
</feature>
<dbReference type="Gene3D" id="1.20.210.10">
    <property type="entry name" value="Cytochrome c oxidase-like, subunit I domain"/>
    <property type="match status" value="1"/>
</dbReference>
<gene>
    <name evidence="2" type="ORF">BMMGA3_15690</name>
</gene>
<dbReference type="InterPro" id="IPR036927">
    <property type="entry name" value="Cyt_c_oxase-like_su1_sf"/>
</dbReference>
<feature type="transmembrane region" description="Helical" evidence="1">
    <location>
        <begin position="283"/>
        <end position="305"/>
    </location>
</feature>
<feature type="transmembrane region" description="Helical" evidence="1">
    <location>
        <begin position="148"/>
        <end position="173"/>
    </location>
</feature>
<sequence length="416" mass="46932">MTAMFTAHQTYETNIRLPFSFILFAVIAFIPSQLILLFSGPQIVNGAFRIPSVWAAVHLAVLGFALMTAMGAMYQLVPVAFLTPIWNETLGFIQFIITAVGISLFSVFLTFKPQLSFIPGLLLVVGLILFFIQMFMTLSKQSNKNIMTLFVSSALVFLLLTIVLGLTLAFHFFSGTETINHLFLLKTHLLFGISGWFTLLIIGFSYKMAPMFSLAHGFSMKLARYVYIFYMSGLIISFFSFFKNDDVLFPIGTILLFIGFALFVYHMFTILQKKVKKKLDRPFLFALLAIGIALLLHGAAVFLSFDAYPYGFAILLYGYIFGWVILSIIGYLYKIVPFLWWTHRYSKKIGKENVPTLKQMMNEKLTVIQCCLFIISLAGAACAFIVSSLPLFYIAQTGMVLFSLLFAYSILSVLFK</sequence>
<feature type="transmembrane region" description="Helical" evidence="1">
    <location>
        <begin position="117"/>
        <end position="136"/>
    </location>
</feature>
<evidence type="ECO:0000313" key="2">
    <source>
        <dbReference type="EMBL" id="AIE61491.1"/>
    </source>
</evidence>
<dbReference type="STRING" id="796606.BMMGA3_15690"/>
<dbReference type="Proteomes" id="UP000027602">
    <property type="component" value="Chromosome"/>
</dbReference>
<dbReference type="KEGG" id="bmet:BMMGA3_15690"/>
<dbReference type="HOGENOM" id="CLU_034656_1_0_9"/>
<feature type="transmembrane region" description="Helical" evidence="1">
    <location>
        <begin position="21"/>
        <end position="41"/>
    </location>
</feature>
<dbReference type="eggNOG" id="COG3278">
    <property type="taxonomic scope" value="Bacteria"/>
</dbReference>
<proteinExistence type="predicted"/>
<feature type="transmembrane region" description="Helical" evidence="1">
    <location>
        <begin position="392"/>
        <end position="415"/>
    </location>
</feature>
<dbReference type="SUPFAM" id="SSF81442">
    <property type="entry name" value="Cytochrome c oxidase subunit I-like"/>
    <property type="match status" value="1"/>
</dbReference>
<organism evidence="2 3">
    <name type="scientific">Bacillus methanolicus (strain MGA3 / ATCC 53907)</name>
    <dbReference type="NCBI Taxonomy" id="796606"/>
    <lineage>
        <taxon>Bacteria</taxon>
        <taxon>Bacillati</taxon>
        <taxon>Bacillota</taxon>
        <taxon>Bacilli</taxon>
        <taxon>Bacillales</taxon>
        <taxon>Bacillaceae</taxon>
        <taxon>Bacillus</taxon>
    </lineage>
</organism>
<keyword evidence="3" id="KW-1185">Reference proteome</keyword>
<feature type="transmembrane region" description="Helical" evidence="1">
    <location>
        <begin position="53"/>
        <end position="77"/>
    </location>
</feature>
<name>A0A068LUJ8_BACMM</name>
<feature type="transmembrane region" description="Helical" evidence="1">
    <location>
        <begin position="365"/>
        <end position="386"/>
    </location>
</feature>
<feature type="transmembrane region" description="Helical" evidence="1">
    <location>
        <begin position="248"/>
        <end position="271"/>
    </location>
</feature>
<protein>
    <submittedName>
        <fullName evidence="2">Uncharacterized protein</fullName>
    </submittedName>
</protein>
<keyword evidence="1" id="KW-1133">Transmembrane helix</keyword>